<reference evidence="2" key="1">
    <citation type="journal article" date="2020" name="Mol. Plant Microbe Interact.">
        <title>Genome Sequence of the Biocontrol Agent Coniothyrium minitans strain Conio (IMI 134523).</title>
        <authorList>
            <person name="Patel D."/>
            <person name="Shittu T.A."/>
            <person name="Baroncelli R."/>
            <person name="Muthumeenakshi S."/>
            <person name="Osborne T.H."/>
            <person name="Janganan T.K."/>
            <person name="Sreenivasaprasad S."/>
        </authorList>
    </citation>
    <scope>NUCLEOTIDE SEQUENCE</scope>
    <source>
        <strain evidence="2">Conio</strain>
    </source>
</reference>
<feature type="compositionally biased region" description="Basic residues" evidence="1">
    <location>
        <begin position="8"/>
        <end position="20"/>
    </location>
</feature>
<feature type="region of interest" description="Disordered" evidence="1">
    <location>
        <begin position="1"/>
        <end position="21"/>
    </location>
</feature>
<evidence type="ECO:0000313" key="3">
    <source>
        <dbReference type="Proteomes" id="UP000756921"/>
    </source>
</evidence>
<protein>
    <submittedName>
        <fullName evidence="2">Fungal specific transcription factor domain-containing protein</fullName>
    </submittedName>
</protein>
<proteinExistence type="predicted"/>
<dbReference type="AlphaFoldDB" id="A0A9P6GNC7"/>
<evidence type="ECO:0000256" key="1">
    <source>
        <dbReference type="SAM" id="MobiDB-lite"/>
    </source>
</evidence>
<comment type="caution">
    <text evidence="2">The sequence shown here is derived from an EMBL/GenBank/DDBJ whole genome shotgun (WGS) entry which is preliminary data.</text>
</comment>
<dbReference type="EMBL" id="WJXW01000004">
    <property type="protein sequence ID" value="KAF9737555.1"/>
    <property type="molecule type" value="Genomic_DNA"/>
</dbReference>
<sequence>MMQDNNARTHRLPVNPRRRKVAPENRKLVARACNSCNLRRVNARLPFSLIQLILITTRPILLTAVKRSVAERYMNACSKLERPSQFNHIDACSKAAYRNIHLAQWVMQLYHTRRLLQAGLHFVFNAAVILLLNRVLRKDLASSKEIDFAIDVFDRQSHIGTNYERDCLQVLKDLLKILIDRFLAGSCSTGPNVPSDPASISSGLLQDTKFGDYHDRQAFMNDGDEVYQELITWIQDDSSQLQSSFRI</sequence>
<dbReference type="OrthoDB" id="3266505at2759"/>
<dbReference type="CDD" id="cd12148">
    <property type="entry name" value="fungal_TF_MHR"/>
    <property type="match status" value="1"/>
</dbReference>
<evidence type="ECO:0000313" key="2">
    <source>
        <dbReference type="EMBL" id="KAF9737555.1"/>
    </source>
</evidence>
<accession>A0A9P6GNC7</accession>
<organism evidence="2 3">
    <name type="scientific">Paraphaeosphaeria minitans</name>
    <dbReference type="NCBI Taxonomy" id="565426"/>
    <lineage>
        <taxon>Eukaryota</taxon>
        <taxon>Fungi</taxon>
        <taxon>Dikarya</taxon>
        <taxon>Ascomycota</taxon>
        <taxon>Pezizomycotina</taxon>
        <taxon>Dothideomycetes</taxon>
        <taxon>Pleosporomycetidae</taxon>
        <taxon>Pleosporales</taxon>
        <taxon>Massarineae</taxon>
        <taxon>Didymosphaeriaceae</taxon>
        <taxon>Paraphaeosphaeria</taxon>
    </lineage>
</organism>
<keyword evidence="3" id="KW-1185">Reference proteome</keyword>
<dbReference type="Proteomes" id="UP000756921">
    <property type="component" value="Unassembled WGS sequence"/>
</dbReference>
<gene>
    <name evidence="2" type="ORF">PMIN01_05334</name>
</gene>
<name>A0A9P6GNC7_9PLEO</name>